<sequence length="67" mass="7692">MNHQCYTQYHSLPALTMIWITVTATATKEVKLQVLIVNTSCKYMMQNEQLCFRFIGSSCGVITKRCN</sequence>
<accession>A0A6M2DDD9</accession>
<evidence type="ECO:0000313" key="1">
    <source>
        <dbReference type="EMBL" id="NOV43660.1"/>
    </source>
</evidence>
<organism evidence="1">
    <name type="scientific">Rhipicephalus microplus</name>
    <name type="common">Cattle tick</name>
    <name type="synonym">Boophilus microplus</name>
    <dbReference type="NCBI Taxonomy" id="6941"/>
    <lineage>
        <taxon>Eukaryota</taxon>
        <taxon>Metazoa</taxon>
        <taxon>Ecdysozoa</taxon>
        <taxon>Arthropoda</taxon>
        <taxon>Chelicerata</taxon>
        <taxon>Arachnida</taxon>
        <taxon>Acari</taxon>
        <taxon>Parasitiformes</taxon>
        <taxon>Ixodida</taxon>
        <taxon>Ixodoidea</taxon>
        <taxon>Ixodidae</taxon>
        <taxon>Rhipicephalinae</taxon>
        <taxon>Rhipicephalus</taxon>
        <taxon>Boophilus</taxon>
    </lineage>
</organism>
<name>A0A6M2DDD9_RHIMP</name>
<protein>
    <submittedName>
        <fullName evidence="1">Putative secreted protein salivary gland overexpressed</fullName>
    </submittedName>
</protein>
<dbReference type="AlphaFoldDB" id="A0A6M2DDD9"/>
<proteinExistence type="predicted"/>
<dbReference type="EMBL" id="GHWJ01010923">
    <property type="protein sequence ID" value="NOV43660.1"/>
    <property type="molecule type" value="Transcribed_RNA"/>
</dbReference>
<reference evidence="1" key="1">
    <citation type="submission" date="2019-09" db="EMBL/GenBank/DDBJ databases">
        <title>Organ-specific transcriptomic study of the physiology of the cattle tick, Rhipicephalus microplus.</title>
        <authorList>
            <person name="Tirloni L."/>
            <person name="Braz G."/>
            <person name="Gandara A.C.P."/>
            <person name="Sabadin G.A."/>
            <person name="da Silva R.M."/>
            <person name="Guizzo M.G."/>
            <person name="Machado J.A."/>
            <person name="Costa E.P."/>
            <person name="Gomes H.F."/>
            <person name="Moraes J."/>
            <person name="Mota M.B.S."/>
            <person name="Mesquita R.D."/>
            <person name="Alvarenga P.H."/>
            <person name="Alves F."/>
            <person name="Seixas A."/>
            <person name="da Fonseca R.N."/>
            <person name="Fogaca A."/>
            <person name="Logullo C."/>
            <person name="Tanaka A."/>
            <person name="Daffre S."/>
            <person name="Termignoni C."/>
            <person name="Vaz I.S.Jr."/>
            <person name="Oliveira P.L."/>
            <person name="Ribeiro J.M."/>
        </authorList>
    </citation>
    <scope>NUCLEOTIDE SEQUENCE</scope>
    <source>
        <strain evidence="1">Porto Alegre</strain>
    </source>
</reference>